<dbReference type="GO" id="GO:0020037">
    <property type="term" value="F:heme binding"/>
    <property type="evidence" value="ECO:0007669"/>
    <property type="project" value="InterPro"/>
</dbReference>
<dbReference type="InterPro" id="IPR050121">
    <property type="entry name" value="Cytochrome_P450_monoxygenase"/>
</dbReference>
<dbReference type="InterPro" id="IPR001128">
    <property type="entry name" value="Cyt_P450"/>
</dbReference>
<dbReference type="GO" id="GO:0016705">
    <property type="term" value="F:oxidoreductase activity, acting on paired donors, with incorporation or reduction of molecular oxygen"/>
    <property type="evidence" value="ECO:0007669"/>
    <property type="project" value="InterPro"/>
</dbReference>
<feature type="binding site" description="axial binding residue" evidence="6">
    <location>
        <position position="444"/>
    </location>
    <ligand>
        <name>heme</name>
        <dbReference type="ChEBI" id="CHEBI:30413"/>
    </ligand>
    <ligandPart>
        <name>Fe</name>
        <dbReference type="ChEBI" id="CHEBI:18248"/>
    </ligandPart>
</feature>
<evidence type="ECO:0000313" key="9">
    <source>
        <dbReference type="EMBL" id="KAF2129633.1"/>
    </source>
</evidence>
<evidence type="ECO:0000256" key="6">
    <source>
        <dbReference type="PIRSR" id="PIRSR602401-1"/>
    </source>
</evidence>
<evidence type="ECO:0000256" key="7">
    <source>
        <dbReference type="RuleBase" id="RU000461"/>
    </source>
</evidence>
<sequence length="499" mass="56682">MKLSDVSFKPYPASFLYVEIASSTAHVLEFGVTFLAIIYLTGAVYSAYFYPLCKFPGPKFAAASHLPIWYHRFTGNYIPWITSLHARYGNVVRYSPDRLSFTSASAWKDIYGHKTRDKTSNGQDPRLYGSYENGDDDISTILDDARHGQVRKIFAHAFSQKALKLQEPLIQSHVDKLMNRLRATVQNSSRENFDICDMYNRTTFDIIGDLSFGESLDTLQTMPIYLGSILSIVSVYPNLQKLLAFFTPGATKQEEEVHTYTAEIITKRLRKGRDAPDIWNFVLNKENHTLSLNEMHNNASAFVMAGTVPPATLLSGLTYLLLVNQEKLAKIVAEVRQLTDQEQLNCAVLAGLPYLNACLEEALRVYPPAPEGFPRVIPQGGNFVSGNYIPVDTRVSVPQWTINHSPSNFRDPYSFIPERWLPNTGFETDVKEAMQAWSVGPRNCIGRHVAYSEMRLIFANILWNFDLKLSEKSQNWIKQKSWMLWERGPLFVQASMRTS</sequence>
<dbReference type="PROSITE" id="PS00086">
    <property type="entry name" value="CYTOCHROME_P450"/>
    <property type="match status" value="1"/>
</dbReference>
<dbReference type="Proteomes" id="UP000799771">
    <property type="component" value="Unassembled WGS sequence"/>
</dbReference>
<evidence type="ECO:0000256" key="4">
    <source>
        <dbReference type="ARBA" id="ARBA00022723"/>
    </source>
</evidence>
<dbReference type="RefSeq" id="XP_033524022.1">
    <property type="nucleotide sequence ID" value="XM_033671982.1"/>
</dbReference>
<dbReference type="SUPFAM" id="SSF48264">
    <property type="entry name" value="Cytochrome P450"/>
    <property type="match status" value="1"/>
</dbReference>
<dbReference type="PANTHER" id="PTHR24305">
    <property type="entry name" value="CYTOCHROME P450"/>
    <property type="match status" value="1"/>
</dbReference>
<dbReference type="InterPro" id="IPR036396">
    <property type="entry name" value="Cyt_P450_sf"/>
</dbReference>
<dbReference type="GO" id="GO:0005506">
    <property type="term" value="F:iron ion binding"/>
    <property type="evidence" value="ECO:0007669"/>
    <property type="project" value="InterPro"/>
</dbReference>
<dbReference type="PRINTS" id="PR00385">
    <property type="entry name" value="P450"/>
</dbReference>
<keyword evidence="7" id="KW-0503">Monooxygenase</keyword>
<dbReference type="EMBL" id="ML977506">
    <property type="protein sequence ID" value="KAF2129633.1"/>
    <property type="molecule type" value="Genomic_DNA"/>
</dbReference>
<dbReference type="GeneID" id="54412414"/>
<dbReference type="GO" id="GO:0004497">
    <property type="term" value="F:monooxygenase activity"/>
    <property type="evidence" value="ECO:0007669"/>
    <property type="project" value="UniProtKB-KW"/>
</dbReference>
<dbReference type="CDD" id="cd11058">
    <property type="entry name" value="CYP60B-like"/>
    <property type="match status" value="1"/>
</dbReference>
<name>A0A6A6AEB1_9PLEO</name>
<keyword evidence="5 6" id="KW-0408">Iron</keyword>
<reference evidence="9" key="1">
    <citation type="journal article" date="2020" name="Stud. Mycol.">
        <title>101 Dothideomycetes genomes: a test case for predicting lifestyles and emergence of pathogens.</title>
        <authorList>
            <person name="Haridas S."/>
            <person name="Albert R."/>
            <person name="Binder M."/>
            <person name="Bloem J."/>
            <person name="Labutti K."/>
            <person name="Salamov A."/>
            <person name="Andreopoulos B."/>
            <person name="Baker S."/>
            <person name="Barry K."/>
            <person name="Bills G."/>
            <person name="Bluhm B."/>
            <person name="Cannon C."/>
            <person name="Castanera R."/>
            <person name="Culley D."/>
            <person name="Daum C."/>
            <person name="Ezra D."/>
            <person name="Gonzalez J."/>
            <person name="Henrissat B."/>
            <person name="Kuo A."/>
            <person name="Liang C."/>
            <person name="Lipzen A."/>
            <person name="Lutzoni F."/>
            <person name="Magnuson J."/>
            <person name="Mondo S."/>
            <person name="Nolan M."/>
            <person name="Ohm R."/>
            <person name="Pangilinan J."/>
            <person name="Park H.-J."/>
            <person name="Ramirez L."/>
            <person name="Alfaro M."/>
            <person name="Sun H."/>
            <person name="Tritt A."/>
            <person name="Yoshinaga Y."/>
            <person name="Zwiers L.-H."/>
            <person name="Turgeon B."/>
            <person name="Goodwin S."/>
            <person name="Spatafora J."/>
            <person name="Crous P."/>
            <person name="Grigoriev I."/>
        </authorList>
    </citation>
    <scope>NUCLEOTIDE SEQUENCE</scope>
    <source>
        <strain evidence="9">CBS 119687</strain>
    </source>
</reference>
<dbReference type="InterPro" id="IPR017972">
    <property type="entry name" value="Cyt_P450_CS"/>
</dbReference>
<evidence type="ECO:0000256" key="1">
    <source>
        <dbReference type="ARBA" id="ARBA00001971"/>
    </source>
</evidence>
<keyword evidence="8" id="KW-0812">Transmembrane</keyword>
<dbReference type="OrthoDB" id="1470350at2759"/>
<dbReference type="AlphaFoldDB" id="A0A6A6AEB1"/>
<dbReference type="Pfam" id="PF00067">
    <property type="entry name" value="p450"/>
    <property type="match status" value="1"/>
</dbReference>
<keyword evidence="8" id="KW-1133">Transmembrane helix</keyword>
<proteinExistence type="inferred from homology"/>
<evidence type="ECO:0000256" key="8">
    <source>
        <dbReference type="SAM" id="Phobius"/>
    </source>
</evidence>
<protein>
    <submittedName>
        <fullName evidence="9">Cytochrome P450</fullName>
    </submittedName>
</protein>
<keyword evidence="7" id="KW-0560">Oxidoreductase</keyword>
<dbReference type="Gene3D" id="1.10.630.10">
    <property type="entry name" value="Cytochrome P450"/>
    <property type="match status" value="1"/>
</dbReference>
<dbReference type="PRINTS" id="PR00463">
    <property type="entry name" value="EP450I"/>
</dbReference>
<evidence type="ECO:0000256" key="2">
    <source>
        <dbReference type="ARBA" id="ARBA00010617"/>
    </source>
</evidence>
<comment type="similarity">
    <text evidence="2 7">Belongs to the cytochrome P450 family.</text>
</comment>
<comment type="cofactor">
    <cofactor evidence="1 6">
        <name>heme</name>
        <dbReference type="ChEBI" id="CHEBI:30413"/>
    </cofactor>
</comment>
<dbReference type="InterPro" id="IPR002401">
    <property type="entry name" value="Cyt_P450_E_grp-I"/>
</dbReference>
<evidence type="ECO:0000256" key="5">
    <source>
        <dbReference type="ARBA" id="ARBA00023004"/>
    </source>
</evidence>
<keyword evidence="3 6" id="KW-0349">Heme</keyword>
<gene>
    <name evidence="9" type="ORF">P153DRAFT_403438</name>
</gene>
<dbReference type="PANTHER" id="PTHR24305:SF210">
    <property type="entry name" value="CYTOCHROME P450 MONOOXYGENASE ASQL-RELATED"/>
    <property type="match status" value="1"/>
</dbReference>
<feature type="transmembrane region" description="Helical" evidence="8">
    <location>
        <begin position="30"/>
        <end position="50"/>
    </location>
</feature>
<accession>A0A6A6AEB1</accession>
<evidence type="ECO:0000256" key="3">
    <source>
        <dbReference type="ARBA" id="ARBA00022617"/>
    </source>
</evidence>
<keyword evidence="8" id="KW-0472">Membrane</keyword>
<keyword evidence="4 6" id="KW-0479">Metal-binding</keyword>
<evidence type="ECO:0000313" key="10">
    <source>
        <dbReference type="Proteomes" id="UP000799771"/>
    </source>
</evidence>
<keyword evidence="10" id="KW-1185">Reference proteome</keyword>
<organism evidence="9 10">
    <name type="scientific">Dothidotthia symphoricarpi CBS 119687</name>
    <dbReference type="NCBI Taxonomy" id="1392245"/>
    <lineage>
        <taxon>Eukaryota</taxon>
        <taxon>Fungi</taxon>
        <taxon>Dikarya</taxon>
        <taxon>Ascomycota</taxon>
        <taxon>Pezizomycotina</taxon>
        <taxon>Dothideomycetes</taxon>
        <taxon>Pleosporomycetidae</taxon>
        <taxon>Pleosporales</taxon>
        <taxon>Dothidotthiaceae</taxon>
        <taxon>Dothidotthia</taxon>
    </lineage>
</organism>